<protein>
    <submittedName>
        <fullName evidence="5">BlaI/MecI/CopY family transcriptional regulator</fullName>
    </submittedName>
</protein>
<dbReference type="Gene3D" id="1.10.10.10">
    <property type="entry name" value="Winged helix-like DNA-binding domain superfamily/Winged helix DNA-binding domain"/>
    <property type="match status" value="1"/>
</dbReference>
<evidence type="ECO:0000313" key="5">
    <source>
        <dbReference type="EMBL" id="MBC5659500.1"/>
    </source>
</evidence>
<dbReference type="Pfam" id="PF03965">
    <property type="entry name" value="Penicillinase_R"/>
    <property type="match status" value="1"/>
</dbReference>
<proteinExistence type="inferred from homology"/>
<gene>
    <name evidence="5" type="ORF">H8S44_06920</name>
</gene>
<sequence>MKKLPDAQLELMLIIWDADRPVTRAEIEEKMDDSRDVLPNTVLALLSRLEKRGFVKKERDGKINHYSALVEREPYMKEASKGILKQMFQGSLKNFAAALYDGEELSEEDAKELMEFLESKVKR</sequence>
<evidence type="ECO:0000256" key="1">
    <source>
        <dbReference type="ARBA" id="ARBA00011046"/>
    </source>
</evidence>
<name>A0A923RNL2_9FIRM</name>
<keyword evidence="4" id="KW-0804">Transcription</keyword>
<evidence type="ECO:0000256" key="2">
    <source>
        <dbReference type="ARBA" id="ARBA00023015"/>
    </source>
</evidence>
<dbReference type="Proteomes" id="UP000649345">
    <property type="component" value="Unassembled WGS sequence"/>
</dbReference>
<evidence type="ECO:0000313" key="6">
    <source>
        <dbReference type="Proteomes" id="UP000649345"/>
    </source>
</evidence>
<evidence type="ECO:0000256" key="4">
    <source>
        <dbReference type="ARBA" id="ARBA00023163"/>
    </source>
</evidence>
<dbReference type="RefSeq" id="WP_158363241.1">
    <property type="nucleotide sequence ID" value="NZ_JACOOR010000003.1"/>
</dbReference>
<dbReference type="GO" id="GO:0045892">
    <property type="term" value="P:negative regulation of DNA-templated transcription"/>
    <property type="evidence" value="ECO:0007669"/>
    <property type="project" value="InterPro"/>
</dbReference>
<dbReference type="InterPro" id="IPR036390">
    <property type="entry name" value="WH_DNA-bd_sf"/>
</dbReference>
<keyword evidence="3" id="KW-0238">DNA-binding</keyword>
<comment type="similarity">
    <text evidence="1">Belongs to the BlaI transcriptional regulatory family.</text>
</comment>
<dbReference type="InterPro" id="IPR036388">
    <property type="entry name" value="WH-like_DNA-bd_sf"/>
</dbReference>
<dbReference type="InterPro" id="IPR005650">
    <property type="entry name" value="BlaI_family"/>
</dbReference>
<accession>A0A923RNL2</accession>
<dbReference type="Gene3D" id="1.10.4040.10">
    <property type="entry name" value="Penicillinase repressor domain"/>
    <property type="match status" value="1"/>
</dbReference>
<dbReference type="PIRSF" id="PIRSF019455">
    <property type="entry name" value="CopR_AtkY"/>
    <property type="match status" value="1"/>
</dbReference>
<comment type="caution">
    <text evidence="5">The sequence shown here is derived from an EMBL/GenBank/DDBJ whole genome shotgun (WGS) entry which is preliminary data.</text>
</comment>
<organism evidence="5 6">
    <name type="scientific">Anaerosacchariphilus hominis</name>
    <dbReference type="NCBI Taxonomy" id="2763017"/>
    <lineage>
        <taxon>Bacteria</taxon>
        <taxon>Bacillati</taxon>
        <taxon>Bacillota</taxon>
        <taxon>Clostridia</taxon>
        <taxon>Lachnospirales</taxon>
        <taxon>Lachnospiraceae</taxon>
        <taxon>Anaerosacchariphilus</taxon>
    </lineage>
</organism>
<reference evidence="5" key="1">
    <citation type="submission" date="2020-08" db="EMBL/GenBank/DDBJ databases">
        <title>Genome public.</title>
        <authorList>
            <person name="Liu C."/>
            <person name="Sun Q."/>
        </authorList>
    </citation>
    <scope>NUCLEOTIDE SEQUENCE</scope>
    <source>
        <strain evidence="5">NSJ-68</strain>
    </source>
</reference>
<evidence type="ECO:0000256" key="3">
    <source>
        <dbReference type="ARBA" id="ARBA00023125"/>
    </source>
</evidence>
<keyword evidence="2" id="KW-0805">Transcription regulation</keyword>
<dbReference type="GO" id="GO:0003677">
    <property type="term" value="F:DNA binding"/>
    <property type="evidence" value="ECO:0007669"/>
    <property type="project" value="UniProtKB-KW"/>
</dbReference>
<dbReference type="SUPFAM" id="SSF46785">
    <property type="entry name" value="Winged helix' DNA-binding domain"/>
    <property type="match status" value="1"/>
</dbReference>
<dbReference type="AlphaFoldDB" id="A0A923RNL2"/>
<dbReference type="EMBL" id="JACOOR010000003">
    <property type="protein sequence ID" value="MBC5659500.1"/>
    <property type="molecule type" value="Genomic_DNA"/>
</dbReference>
<keyword evidence="6" id="KW-1185">Reference proteome</keyword>